<sequence length="94" mass="10698">RGSLTLARRRLTNSCFFLAGICYSSQAQKVQLQSYCREEDGKADQEKDGQNHAQVFPISPSLANIMPEVEVKDKDFEYISDDINELRFGVHFPV</sequence>
<dbReference type="AlphaFoldDB" id="A0A6V8Q4Y9"/>
<dbReference type="RefSeq" id="WP_176232088.1">
    <property type="nucleotide sequence ID" value="NZ_BLSC01000253.1"/>
</dbReference>
<evidence type="ECO:0000313" key="2">
    <source>
        <dbReference type="Proteomes" id="UP000561271"/>
    </source>
</evidence>
<proteinExistence type="predicted"/>
<feature type="non-terminal residue" evidence="1">
    <location>
        <position position="1"/>
    </location>
</feature>
<dbReference type="EMBL" id="BLSC01000253">
    <property type="protein sequence ID" value="GFP37981.1"/>
    <property type="molecule type" value="Genomic_DNA"/>
</dbReference>
<protein>
    <submittedName>
        <fullName evidence="1">Uncharacterized protein</fullName>
    </submittedName>
</protein>
<name>A0A6V8Q4Y9_9ACTN</name>
<comment type="caution">
    <text evidence="1">The sequence shown here is derived from an EMBL/GenBank/DDBJ whole genome shotgun (WGS) entry which is preliminary data.</text>
</comment>
<dbReference type="Proteomes" id="UP000561271">
    <property type="component" value="Unassembled WGS sequence"/>
</dbReference>
<evidence type="ECO:0000313" key="1">
    <source>
        <dbReference type="EMBL" id="GFP37981.1"/>
    </source>
</evidence>
<gene>
    <name evidence="1" type="ORF">HKBW3S44_01661</name>
</gene>
<organism evidence="1 2">
    <name type="scientific">Candidatus Hakubella thermalkaliphila</name>
    <dbReference type="NCBI Taxonomy" id="2754717"/>
    <lineage>
        <taxon>Bacteria</taxon>
        <taxon>Bacillati</taxon>
        <taxon>Actinomycetota</taxon>
        <taxon>Actinomycetota incertae sedis</taxon>
        <taxon>Candidatus Hakubellales</taxon>
        <taxon>Candidatus Hakubellaceae</taxon>
        <taxon>Candidatus Hakubella</taxon>
    </lineage>
</organism>
<reference evidence="1 2" key="1">
    <citation type="journal article" date="2020" name="Front. Microbiol.">
        <title>Single-cell genomics of novel Actinobacteria with the Wood-Ljungdahl pathway discovered in a serpentinizing system.</title>
        <authorList>
            <person name="Merino N."/>
            <person name="Kawai M."/>
            <person name="Boyd E.S."/>
            <person name="Colman D.R."/>
            <person name="McGlynn S.E."/>
            <person name="Nealson K.H."/>
            <person name="Kurokawa K."/>
            <person name="Hongoh Y."/>
        </authorList>
    </citation>
    <scope>NUCLEOTIDE SEQUENCE [LARGE SCALE GENOMIC DNA]</scope>
    <source>
        <strain evidence="1 2">S44</strain>
    </source>
</reference>
<accession>A0A6V8Q4Y9</accession>